<organism evidence="1 2">
    <name type="scientific">Intoshia linei</name>
    <dbReference type="NCBI Taxonomy" id="1819745"/>
    <lineage>
        <taxon>Eukaryota</taxon>
        <taxon>Metazoa</taxon>
        <taxon>Spiralia</taxon>
        <taxon>Lophotrochozoa</taxon>
        <taxon>Mesozoa</taxon>
        <taxon>Orthonectida</taxon>
        <taxon>Rhopaluridae</taxon>
        <taxon>Intoshia</taxon>
    </lineage>
</organism>
<accession>A0A177B1K0</accession>
<name>A0A177B1K0_9BILA</name>
<evidence type="ECO:0000313" key="2">
    <source>
        <dbReference type="Proteomes" id="UP000078046"/>
    </source>
</evidence>
<dbReference type="EMBL" id="LWCA01000535">
    <property type="protein sequence ID" value="OAF67980.1"/>
    <property type="molecule type" value="Genomic_DNA"/>
</dbReference>
<sequence>MFAMVGPPKLVHTNNEKEFKNSEVTLMQSIKCRYRSQQTARHPQSSRAVCLDILAYIITFNANLTLKRWLAKTLDCKNTISHRSTNKTPISVFMGCQGFTELCTDINTIVHLYQCFPRWTLLPTLGALYKVRKKNNPSILNGNEVRSRIIEEINLDSTINQENIKLNLHNERINVTRSTISRHVTFDIKRLSLIPAEPIKRYKKDDYKKCFQLFISILRRSKDKLLKPVATSKARWMCRMIYAIKTYSLNVDRSESMLSFFKFTMYDCIKVWMDASNSKNAYHNDV</sequence>
<comment type="caution">
    <text evidence="1">The sequence shown here is derived from an EMBL/GenBank/DDBJ whole genome shotgun (WGS) entry which is preliminary data.</text>
</comment>
<dbReference type="OrthoDB" id="6626714at2759"/>
<protein>
    <submittedName>
        <fullName evidence="1">Uncharacterized protein</fullName>
    </submittedName>
</protein>
<dbReference type="Proteomes" id="UP000078046">
    <property type="component" value="Unassembled WGS sequence"/>
</dbReference>
<gene>
    <name evidence="1" type="ORF">A3Q56_04280</name>
</gene>
<dbReference type="Gene3D" id="3.30.420.10">
    <property type="entry name" value="Ribonuclease H-like superfamily/Ribonuclease H"/>
    <property type="match status" value="1"/>
</dbReference>
<proteinExistence type="predicted"/>
<evidence type="ECO:0000313" key="1">
    <source>
        <dbReference type="EMBL" id="OAF67980.1"/>
    </source>
</evidence>
<keyword evidence="2" id="KW-1185">Reference proteome</keyword>
<reference evidence="1 2" key="1">
    <citation type="submission" date="2016-04" db="EMBL/GenBank/DDBJ databases">
        <title>The genome of Intoshia linei affirms orthonectids as highly simplified spiralians.</title>
        <authorList>
            <person name="Mikhailov K.V."/>
            <person name="Slusarev G.S."/>
            <person name="Nikitin M.A."/>
            <person name="Logacheva M.D."/>
            <person name="Penin A."/>
            <person name="Aleoshin V."/>
            <person name="Panchin Y.V."/>
        </authorList>
    </citation>
    <scope>NUCLEOTIDE SEQUENCE [LARGE SCALE GENOMIC DNA]</scope>
    <source>
        <strain evidence="1">Intl2013</strain>
        <tissue evidence="1">Whole animal</tissue>
    </source>
</reference>
<dbReference type="AlphaFoldDB" id="A0A177B1K0"/>
<dbReference type="InterPro" id="IPR036397">
    <property type="entry name" value="RNaseH_sf"/>
</dbReference>
<dbReference type="GO" id="GO:0003676">
    <property type="term" value="F:nucleic acid binding"/>
    <property type="evidence" value="ECO:0007669"/>
    <property type="project" value="InterPro"/>
</dbReference>